<evidence type="ECO:0000313" key="2">
    <source>
        <dbReference type="EMBL" id="KAG7363065.1"/>
    </source>
</evidence>
<dbReference type="AlphaFoldDB" id="A0A9K3LIK2"/>
<dbReference type="PANTHER" id="PTHR47435:SF4">
    <property type="entry name" value="KELCH REPEAT PROTEIN (AFU_ORTHOLOGUE AFUA_5G12780)"/>
    <property type="match status" value="1"/>
</dbReference>
<evidence type="ECO:0000256" key="1">
    <source>
        <dbReference type="ARBA" id="ARBA00022737"/>
    </source>
</evidence>
<gene>
    <name evidence="2" type="ORF">IV203_026425</name>
</gene>
<sequence length="358" mass="38426">MNPRFIWKKLVPTPDPKHGKPCTRSSLGISFLGVTDACPTARLILHGGETVARTPLDLSQATWSCDLTDDDNPSWRLIPSSDPSPPPRVAHAQAYHAPSSSLYVFGGRAGITTQEQAMNDLWKLDCSGPAGSEKWSQVKTEGDIPEARSFHKMICVGDSLYVFGGCGETSGRLADMHRLDLVTHTWHSFGSSQHLRGRGGANFLSLGSGQYLGVVAGFAGEETNDGHLFDVKEGKWCDESLTASLEGLRPRSVCLSESFPSVGVAIIFGGEVDPSAKGHEGAGSFDNSIVLLEESTGKYIDTFPNHGETWPENRGWSDGTGIDNGDGSGRLFFFGGLSGDDANPLRLDDLWALEVSKA</sequence>
<accession>A0A9K3LIK2</accession>
<name>A0A9K3LIK2_9STRA</name>
<dbReference type="Proteomes" id="UP000693970">
    <property type="component" value="Unassembled WGS sequence"/>
</dbReference>
<reference evidence="2" key="2">
    <citation type="submission" date="2021-04" db="EMBL/GenBank/DDBJ databases">
        <authorList>
            <person name="Podell S."/>
        </authorList>
    </citation>
    <scope>NUCLEOTIDE SEQUENCE</scope>
    <source>
        <strain evidence="2">Hildebrandi</strain>
    </source>
</reference>
<organism evidence="2 3">
    <name type="scientific">Nitzschia inconspicua</name>
    <dbReference type="NCBI Taxonomy" id="303405"/>
    <lineage>
        <taxon>Eukaryota</taxon>
        <taxon>Sar</taxon>
        <taxon>Stramenopiles</taxon>
        <taxon>Ochrophyta</taxon>
        <taxon>Bacillariophyta</taxon>
        <taxon>Bacillariophyceae</taxon>
        <taxon>Bacillariophycidae</taxon>
        <taxon>Bacillariales</taxon>
        <taxon>Bacillariaceae</taxon>
        <taxon>Nitzschia</taxon>
    </lineage>
</organism>
<dbReference type="Pfam" id="PF24681">
    <property type="entry name" value="Kelch_KLHDC2_KLHL20_DRC7"/>
    <property type="match status" value="1"/>
</dbReference>
<reference evidence="2" key="1">
    <citation type="journal article" date="2021" name="Sci. Rep.">
        <title>Diploid genomic architecture of Nitzschia inconspicua, an elite biomass production diatom.</title>
        <authorList>
            <person name="Oliver A."/>
            <person name="Podell S."/>
            <person name="Pinowska A."/>
            <person name="Traller J.C."/>
            <person name="Smith S.R."/>
            <person name="McClure R."/>
            <person name="Beliaev A."/>
            <person name="Bohutskyi P."/>
            <person name="Hill E.A."/>
            <person name="Rabines A."/>
            <person name="Zheng H."/>
            <person name="Allen L.Z."/>
            <person name="Kuo A."/>
            <person name="Grigoriev I.V."/>
            <person name="Allen A.E."/>
            <person name="Hazlebeck D."/>
            <person name="Allen E.E."/>
        </authorList>
    </citation>
    <scope>NUCLEOTIDE SEQUENCE</scope>
    <source>
        <strain evidence="2">Hildebrandi</strain>
    </source>
</reference>
<comment type="caution">
    <text evidence="2">The sequence shown here is derived from an EMBL/GenBank/DDBJ whole genome shotgun (WGS) entry which is preliminary data.</text>
</comment>
<dbReference type="EMBL" id="JAGRRH010000010">
    <property type="protein sequence ID" value="KAG7363065.1"/>
    <property type="molecule type" value="Genomic_DNA"/>
</dbReference>
<keyword evidence="1" id="KW-0677">Repeat</keyword>
<evidence type="ECO:0000313" key="3">
    <source>
        <dbReference type="Proteomes" id="UP000693970"/>
    </source>
</evidence>
<keyword evidence="3" id="KW-1185">Reference proteome</keyword>
<dbReference type="OrthoDB" id="10250130at2759"/>
<dbReference type="GO" id="GO:0030234">
    <property type="term" value="F:enzyme regulator activity"/>
    <property type="evidence" value="ECO:0007669"/>
    <property type="project" value="TreeGrafter"/>
</dbReference>
<dbReference type="PANTHER" id="PTHR47435">
    <property type="entry name" value="KELCH REPEAT PROTEIN (AFU_ORTHOLOGUE AFUA_5G12780)"/>
    <property type="match status" value="1"/>
</dbReference>
<dbReference type="GO" id="GO:0005829">
    <property type="term" value="C:cytosol"/>
    <property type="evidence" value="ECO:0007669"/>
    <property type="project" value="TreeGrafter"/>
</dbReference>
<protein>
    <submittedName>
        <fullName evidence="2">Galactose oxidase</fullName>
    </submittedName>
</protein>
<proteinExistence type="predicted"/>